<protein>
    <submittedName>
        <fullName evidence="1">DUF4433 domain-containing protein</fullName>
    </submittedName>
</protein>
<evidence type="ECO:0000313" key="1">
    <source>
        <dbReference type="EMBL" id="MFO2476859.1"/>
    </source>
</evidence>
<dbReference type="EMBL" id="JAPEQY010000003">
    <property type="protein sequence ID" value="MFO2476859.1"/>
    <property type="molecule type" value="Genomic_DNA"/>
</dbReference>
<dbReference type="Proteomes" id="UP001637618">
    <property type="component" value="Unassembled WGS sequence"/>
</dbReference>
<proteinExistence type="predicted"/>
<evidence type="ECO:0000313" key="2">
    <source>
        <dbReference type="Proteomes" id="UP001637618"/>
    </source>
</evidence>
<comment type="caution">
    <text evidence="1">The sequence shown here is derived from an EMBL/GenBank/DDBJ whole genome shotgun (WGS) entry which is preliminary data.</text>
</comment>
<accession>A0ACC7P8Z6</accession>
<sequence length="201" mass="23647">MVQKVAQMRQIEHLIHFTRVSNLTSILTNGIIPRSTLQNNRIQFLHNDDHRFDDREDRTCLSISFPNYKMFYPMRLNYPADDWAVIRLSPNIMWELDCLFTETNAATRYIKDTPDHELRGAVALEKLFAGEEIRKQLQLNSYDTTDVQAEVMVSGIIPPNYIIDLNFTSQNKIKDLVALQAMNRTFPQFPWKIRASYFYPR</sequence>
<name>A0ACC7P8Z6_9PSED</name>
<organism evidence="1 2">
    <name type="scientific">Pseudomonas imrae</name>
    <dbReference type="NCBI Taxonomy" id="2992837"/>
    <lineage>
        <taxon>Bacteria</taxon>
        <taxon>Pseudomonadati</taxon>
        <taxon>Pseudomonadota</taxon>
        <taxon>Gammaproteobacteria</taxon>
        <taxon>Pseudomonadales</taxon>
        <taxon>Pseudomonadaceae</taxon>
        <taxon>Pseudomonas</taxon>
    </lineage>
</organism>
<gene>
    <name evidence="1" type="ORF">OOJ96_05500</name>
</gene>
<keyword evidence="2" id="KW-1185">Reference proteome</keyword>
<reference evidence="1" key="1">
    <citation type="submission" date="2022-11" db="EMBL/GenBank/DDBJ databases">
        <title>Draft genome sequences of strains of Pseudomonas imrae sp. nov.</title>
        <authorList>
            <person name="Salva Serra F."/>
            <person name="Nimje P."/>
            <person name="Moore E.R.B."/>
            <person name="Marathe N.P."/>
        </authorList>
    </citation>
    <scope>NUCLEOTIDE SEQUENCE</scope>
    <source>
        <strain evidence="1">15FMM2</strain>
    </source>
</reference>